<evidence type="ECO:0000256" key="1">
    <source>
        <dbReference type="SAM" id="MobiDB-lite"/>
    </source>
</evidence>
<keyword evidence="2" id="KW-0732">Signal</keyword>
<dbReference type="EMBL" id="BMZG01000001">
    <property type="protein sequence ID" value="GHA65292.1"/>
    <property type="molecule type" value="Genomic_DNA"/>
</dbReference>
<evidence type="ECO:0000313" key="3">
    <source>
        <dbReference type="EMBL" id="GHA65292.1"/>
    </source>
</evidence>
<gene>
    <name evidence="3" type="ORF">GCM10009007_02260</name>
</gene>
<feature type="signal peptide" evidence="2">
    <location>
        <begin position="1"/>
        <end position="30"/>
    </location>
</feature>
<evidence type="ECO:0008006" key="5">
    <source>
        <dbReference type="Google" id="ProtNLM"/>
    </source>
</evidence>
<sequence length="124" mass="14342">MVTHPKHLALTKIAFALVITYGSVSGVAHAQDWGQITATEQVMLQPLKSTWEQLPQSQRQQWLGRVNQLKNMTPEQRKNAQARMEEWASLSNQQRSQVNQQLKNDDQNNAKTRAKSWQMFIEQK</sequence>
<protein>
    <recommendedName>
        <fullName evidence="5">DUF3106 domain-containing protein</fullName>
    </recommendedName>
</protein>
<keyword evidence="4" id="KW-1185">Reference proteome</keyword>
<feature type="region of interest" description="Disordered" evidence="1">
    <location>
        <begin position="74"/>
        <end position="115"/>
    </location>
</feature>
<feature type="compositionally biased region" description="Basic and acidic residues" evidence="1">
    <location>
        <begin position="75"/>
        <end position="86"/>
    </location>
</feature>
<comment type="caution">
    <text evidence="3">The sequence shown here is derived from an EMBL/GenBank/DDBJ whole genome shotgun (WGS) entry which is preliminary data.</text>
</comment>
<dbReference type="Pfam" id="PF11304">
    <property type="entry name" value="DUF3106"/>
    <property type="match status" value="1"/>
</dbReference>
<evidence type="ECO:0000256" key="2">
    <source>
        <dbReference type="SAM" id="SignalP"/>
    </source>
</evidence>
<reference evidence="3" key="2">
    <citation type="submission" date="2020-09" db="EMBL/GenBank/DDBJ databases">
        <authorList>
            <person name="Sun Q."/>
            <person name="Kim S."/>
        </authorList>
    </citation>
    <scope>NUCLEOTIDE SEQUENCE</scope>
    <source>
        <strain evidence="3">KCTC 32501</strain>
    </source>
</reference>
<feature type="compositionally biased region" description="Polar residues" evidence="1">
    <location>
        <begin position="89"/>
        <end position="102"/>
    </location>
</feature>
<name>A0A8J3FZR7_9BURK</name>
<evidence type="ECO:0000313" key="4">
    <source>
        <dbReference type="Proteomes" id="UP000614287"/>
    </source>
</evidence>
<accession>A0A8J3FZR7</accession>
<dbReference type="Proteomes" id="UP000614287">
    <property type="component" value="Unassembled WGS sequence"/>
</dbReference>
<dbReference type="RefSeq" id="WP_189490488.1">
    <property type="nucleotide sequence ID" value="NZ_BMZG01000001.1"/>
</dbReference>
<dbReference type="AlphaFoldDB" id="A0A8J3FZR7"/>
<proteinExistence type="predicted"/>
<feature type="chain" id="PRO_5035223100" description="DUF3106 domain-containing protein" evidence="2">
    <location>
        <begin position="31"/>
        <end position="124"/>
    </location>
</feature>
<dbReference type="InterPro" id="IPR021455">
    <property type="entry name" value="DUF3106"/>
</dbReference>
<organism evidence="3 4">
    <name type="scientific">Formosimonas limnophila</name>
    <dbReference type="NCBI Taxonomy" id="1384487"/>
    <lineage>
        <taxon>Bacteria</taxon>
        <taxon>Pseudomonadati</taxon>
        <taxon>Pseudomonadota</taxon>
        <taxon>Betaproteobacteria</taxon>
        <taxon>Burkholderiales</taxon>
        <taxon>Burkholderiaceae</taxon>
        <taxon>Formosimonas</taxon>
    </lineage>
</organism>
<reference evidence="3" key="1">
    <citation type="journal article" date="2014" name="Int. J. Syst. Evol. Microbiol.">
        <title>Complete genome sequence of Corynebacterium casei LMG S-19264T (=DSM 44701T), isolated from a smear-ripened cheese.</title>
        <authorList>
            <consortium name="US DOE Joint Genome Institute (JGI-PGF)"/>
            <person name="Walter F."/>
            <person name="Albersmeier A."/>
            <person name="Kalinowski J."/>
            <person name="Ruckert C."/>
        </authorList>
    </citation>
    <scope>NUCLEOTIDE SEQUENCE</scope>
    <source>
        <strain evidence="3">KCTC 32501</strain>
    </source>
</reference>